<gene>
    <name evidence="2" type="ORF">CEXT_477721</name>
</gene>
<dbReference type="EMBL" id="BPLR01021274">
    <property type="protein sequence ID" value="GIX87880.1"/>
    <property type="molecule type" value="Genomic_DNA"/>
</dbReference>
<organism evidence="2 3">
    <name type="scientific">Caerostris extrusa</name>
    <name type="common">Bark spider</name>
    <name type="synonym">Caerostris bankana</name>
    <dbReference type="NCBI Taxonomy" id="172846"/>
    <lineage>
        <taxon>Eukaryota</taxon>
        <taxon>Metazoa</taxon>
        <taxon>Ecdysozoa</taxon>
        <taxon>Arthropoda</taxon>
        <taxon>Chelicerata</taxon>
        <taxon>Arachnida</taxon>
        <taxon>Araneae</taxon>
        <taxon>Araneomorphae</taxon>
        <taxon>Entelegynae</taxon>
        <taxon>Araneoidea</taxon>
        <taxon>Araneidae</taxon>
        <taxon>Caerostris</taxon>
    </lineage>
</organism>
<dbReference type="Proteomes" id="UP001054945">
    <property type="component" value="Unassembled WGS sequence"/>
</dbReference>
<sequence>MADLGSREPHASLQKPLPLSFPSTSGLVPITPPVVPGSSSFFLQLIPVTGPHLKATPNQNGLFHKGCESVTFGTNSKTRTPFVKVIIRQIDPLRFPQCFFASSSSAGLLLSLITRRDGERSKDSLPPPPTPSPKSAPRHR</sequence>
<accession>A0AAV4NSA0</accession>
<dbReference type="AlphaFoldDB" id="A0AAV4NSA0"/>
<keyword evidence="3" id="KW-1185">Reference proteome</keyword>
<protein>
    <submittedName>
        <fullName evidence="2">Uncharacterized protein</fullName>
    </submittedName>
</protein>
<feature type="compositionally biased region" description="Pro residues" evidence="1">
    <location>
        <begin position="125"/>
        <end position="134"/>
    </location>
</feature>
<name>A0AAV4NSA0_CAEEX</name>
<reference evidence="2 3" key="1">
    <citation type="submission" date="2021-06" db="EMBL/GenBank/DDBJ databases">
        <title>Caerostris extrusa draft genome.</title>
        <authorList>
            <person name="Kono N."/>
            <person name="Arakawa K."/>
        </authorList>
    </citation>
    <scope>NUCLEOTIDE SEQUENCE [LARGE SCALE GENOMIC DNA]</scope>
</reference>
<comment type="caution">
    <text evidence="2">The sequence shown here is derived from an EMBL/GenBank/DDBJ whole genome shotgun (WGS) entry which is preliminary data.</text>
</comment>
<evidence type="ECO:0000313" key="2">
    <source>
        <dbReference type="EMBL" id="GIX87880.1"/>
    </source>
</evidence>
<evidence type="ECO:0000313" key="3">
    <source>
        <dbReference type="Proteomes" id="UP001054945"/>
    </source>
</evidence>
<evidence type="ECO:0000256" key="1">
    <source>
        <dbReference type="SAM" id="MobiDB-lite"/>
    </source>
</evidence>
<feature type="region of interest" description="Disordered" evidence="1">
    <location>
        <begin position="117"/>
        <end position="140"/>
    </location>
</feature>
<proteinExistence type="predicted"/>